<proteinExistence type="predicted"/>
<dbReference type="AlphaFoldDB" id="A0A2S8BF17"/>
<feature type="region of interest" description="Disordered" evidence="1">
    <location>
        <begin position="291"/>
        <end position="312"/>
    </location>
</feature>
<protein>
    <submittedName>
        <fullName evidence="3">Purine catabolism regulatory protein</fullName>
    </submittedName>
</protein>
<feature type="domain" description="PucR C-terminal helix-turn-helix" evidence="2">
    <location>
        <begin position="225"/>
        <end position="283"/>
    </location>
</feature>
<dbReference type="PANTHER" id="PTHR33744">
    <property type="entry name" value="CARBOHYDRATE DIACID REGULATOR"/>
    <property type="match status" value="1"/>
</dbReference>
<accession>A0A2S8BF17</accession>
<evidence type="ECO:0000259" key="2">
    <source>
        <dbReference type="Pfam" id="PF13556"/>
    </source>
</evidence>
<dbReference type="InterPro" id="IPR051448">
    <property type="entry name" value="CdaR-like_regulators"/>
</dbReference>
<comment type="caution">
    <text evidence="3">The sequence shown here is derived from an EMBL/GenBank/DDBJ whole genome shotgun (WGS) entry which is preliminary data.</text>
</comment>
<dbReference type="InterPro" id="IPR042070">
    <property type="entry name" value="PucR_C-HTH_sf"/>
</dbReference>
<dbReference type="PANTHER" id="PTHR33744:SF7">
    <property type="entry name" value="PUCR FAMILY TRANSCRIPTIONAL REGULATOR"/>
    <property type="match status" value="1"/>
</dbReference>
<dbReference type="Proteomes" id="UP000238296">
    <property type="component" value="Unassembled WGS sequence"/>
</dbReference>
<evidence type="ECO:0000313" key="3">
    <source>
        <dbReference type="EMBL" id="PQM45229.1"/>
    </source>
</evidence>
<name>A0A2S8BF17_9MYCO</name>
<dbReference type="EMBL" id="PPEA01000659">
    <property type="protein sequence ID" value="PQM45229.1"/>
    <property type="molecule type" value="Genomic_DNA"/>
</dbReference>
<dbReference type="Pfam" id="PF13556">
    <property type="entry name" value="HTH_30"/>
    <property type="match status" value="1"/>
</dbReference>
<evidence type="ECO:0000256" key="1">
    <source>
        <dbReference type="SAM" id="MobiDB-lite"/>
    </source>
</evidence>
<evidence type="ECO:0000313" key="4">
    <source>
        <dbReference type="Proteomes" id="UP000238296"/>
    </source>
</evidence>
<dbReference type="InterPro" id="IPR025736">
    <property type="entry name" value="PucR_C-HTH_dom"/>
</dbReference>
<sequence>MLRAWRIGIEVVVAHARAESARLGIRDAAVLEFVQSTLAWSDVAMVATAGAHRRAELAFGFAEEEQRATFVRGALSGAIPADELGIQAKAYGLDLTRDYVAVRALLSDTTSQRKLEWTLGFHDPASRGLGTVVDGCVVGFLSQPPPREVDAVVGIGPPKPLGLLAESYRLATRALTTIQACGLRGAYDIASFGVRAAVATDADVGDVLRKRYLEPLAEGGSARELIATVRAFLACGMHVERAATRLFVHQNTVRYRLARFEELTGASLRDAEVLFGVWWALRAGHDGCSSPQDEMSNLGAHSVRIGPDPADA</sequence>
<organism evidence="3 4">
    <name type="scientific">Mycobacterium talmoniae</name>
    <dbReference type="NCBI Taxonomy" id="1858794"/>
    <lineage>
        <taxon>Bacteria</taxon>
        <taxon>Bacillati</taxon>
        <taxon>Actinomycetota</taxon>
        <taxon>Actinomycetes</taxon>
        <taxon>Mycobacteriales</taxon>
        <taxon>Mycobacteriaceae</taxon>
        <taxon>Mycobacterium</taxon>
    </lineage>
</organism>
<reference evidence="3 4" key="1">
    <citation type="journal article" date="2017" name="Int. J. Syst. Evol. Microbiol.">
        <title>Mycobacterium talmoniae sp. nov., a slowly growing mycobacterium isolated from human respiratory samples.</title>
        <authorList>
            <person name="Davidson R.M."/>
            <person name="DeGroote M.A."/>
            <person name="Marola J.L."/>
            <person name="Buss S."/>
            <person name="Jones V."/>
            <person name="McNeil M.R."/>
            <person name="Freifeld A.G."/>
            <person name="Elaine Epperson L."/>
            <person name="Hasan N.A."/>
            <person name="Jackson M."/>
            <person name="Iwen P.C."/>
            <person name="Salfinger M."/>
            <person name="Strong M."/>
        </authorList>
    </citation>
    <scope>NUCLEOTIDE SEQUENCE [LARGE SCALE GENOMIC DNA]</scope>
    <source>
        <strain evidence="3 4">ATCC BAA-2683</strain>
    </source>
</reference>
<dbReference type="Gene3D" id="1.10.10.2840">
    <property type="entry name" value="PucR C-terminal helix-turn-helix domain"/>
    <property type="match status" value="1"/>
</dbReference>
<gene>
    <name evidence="3" type="primary">pucR_4</name>
    <name evidence="3" type="ORF">C1Y40_04617</name>
</gene>